<dbReference type="HOGENOM" id="CLU_993003_0_0_7"/>
<evidence type="ECO:0000313" key="2">
    <source>
        <dbReference type="Proteomes" id="UP000006055"/>
    </source>
</evidence>
<organism evidence="1 2">
    <name type="scientific">Desulfomonile tiedjei (strain ATCC 49306 / DSM 6799 / DCB-1)</name>
    <dbReference type="NCBI Taxonomy" id="706587"/>
    <lineage>
        <taxon>Bacteria</taxon>
        <taxon>Pseudomonadati</taxon>
        <taxon>Thermodesulfobacteriota</taxon>
        <taxon>Desulfomonilia</taxon>
        <taxon>Desulfomonilales</taxon>
        <taxon>Desulfomonilaceae</taxon>
        <taxon>Desulfomonile</taxon>
    </lineage>
</organism>
<dbReference type="Proteomes" id="UP000006055">
    <property type="component" value="Chromosome"/>
</dbReference>
<keyword evidence="2" id="KW-1185">Reference proteome</keyword>
<reference evidence="2" key="1">
    <citation type="submission" date="2012-06" db="EMBL/GenBank/DDBJ databases">
        <title>Complete sequence of chromosome of Desulfomonile tiedjei DSM 6799.</title>
        <authorList>
            <person name="Lucas S."/>
            <person name="Copeland A."/>
            <person name="Lapidus A."/>
            <person name="Glavina del Rio T."/>
            <person name="Dalin E."/>
            <person name="Tice H."/>
            <person name="Bruce D."/>
            <person name="Goodwin L."/>
            <person name="Pitluck S."/>
            <person name="Peters L."/>
            <person name="Ovchinnikova G."/>
            <person name="Zeytun A."/>
            <person name="Lu M."/>
            <person name="Kyrpides N."/>
            <person name="Mavromatis K."/>
            <person name="Ivanova N."/>
            <person name="Brettin T."/>
            <person name="Detter J.C."/>
            <person name="Han C."/>
            <person name="Larimer F."/>
            <person name="Land M."/>
            <person name="Hauser L."/>
            <person name="Markowitz V."/>
            <person name="Cheng J.-F."/>
            <person name="Hugenholtz P."/>
            <person name="Woyke T."/>
            <person name="Wu D."/>
            <person name="Spring S."/>
            <person name="Schroeder M."/>
            <person name="Brambilla E."/>
            <person name="Klenk H.-P."/>
            <person name="Eisen J.A."/>
        </authorList>
    </citation>
    <scope>NUCLEOTIDE SEQUENCE [LARGE SCALE GENOMIC DNA]</scope>
    <source>
        <strain evidence="2">ATCC 49306 / DSM 6799 / DCB-1</strain>
    </source>
</reference>
<dbReference type="AlphaFoldDB" id="I4CD72"/>
<name>I4CD72_DESTA</name>
<evidence type="ECO:0000313" key="1">
    <source>
        <dbReference type="EMBL" id="AFM27513.1"/>
    </source>
</evidence>
<accession>I4CD72</accession>
<proteinExistence type="predicted"/>
<dbReference type="KEGG" id="dti:Desti_4899"/>
<dbReference type="EMBL" id="CP003360">
    <property type="protein sequence ID" value="AFM27513.1"/>
    <property type="molecule type" value="Genomic_DNA"/>
</dbReference>
<protein>
    <submittedName>
        <fullName evidence="1">Uncharacterized protein</fullName>
    </submittedName>
</protein>
<gene>
    <name evidence="1" type="ordered locus">Desti_4899</name>
</gene>
<sequence length="280" mass="31828">MMRFRSVQKIYLLFFLILCFHMLAVDREAQADPFAQLFQSVPLLGRAVESDFPGATLSKYPFLHMPQIGGEVRVTWLSYNMINGKFLFPERGIALDLKDDLLFPHNVSAVEFAGRLQLARYSLRAVYDAYMRAYRGSGYLYWPELRIGADVDVFKRDTWRLGVNLDFTTNYPTLSVTDPILGPFQVVGQRPVTFGVHGWYNPRFTCGISPVVEARYRWPIQTGTKMYEFEVAGGLKLPDTILGCSAVRAGWRHTATEFSSAGQTADVTLSGVFAEYVFYY</sequence>
<dbReference type="RefSeq" id="WP_014812619.1">
    <property type="nucleotide sequence ID" value="NC_018025.1"/>
</dbReference>